<feature type="binding site" description="axial binding residue" evidence="13">
    <location>
        <position position="428"/>
    </location>
    <ligand>
        <name>heme</name>
        <dbReference type="ChEBI" id="CHEBI:30413"/>
    </ligand>
    <ligandPart>
        <name>Fe</name>
        <dbReference type="ChEBI" id="CHEBI:18248"/>
    </ligandPart>
</feature>
<dbReference type="InterPro" id="IPR017972">
    <property type="entry name" value="Cyt_P450_CS"/>
</dbReference>
<dbReference type="GO" id="GO:0008395">
    <property type="term" value="F:steroid hydroxylase activity"/>
    <property type="evidence" value="ECO:0007669"/>
    <property type="project" value="TreeGrafter"/>
</dbReference>
<evidence type="ECO:0000256" key="10">
    <source>
        <dbReference type="ARBA" id="ARBA00023004"/>
    </source>
</evidence>
<gene>
    <name evidence="16" type="ORF">KP79_PYT24071</name>
</gene>
<comment type="similarity">
    <text evidence="4 14">Belongs to the cytochrome P450 family.</text>
</comment>
<comment type="caution">
    <text evidence="16">The sequence shown here is derived from an EMBL/GenBank/DDBJ whole genome shotgun (WGS) entry which is preliminary data.</text>
</comment>
<evidence type="ECO:0000256" key="15">
    <source>
        <dbReference type="SAM" id="SignalP"/>
    </source>
</evidence>
<organism evidence="16 17">
    <name type="scientific">Mizuhopecten yessoensis</name>
    <name type="common">Japanese scallop</name>
    <name type="synonym">Patinopecten yessoensis</name>
    <dbReference type="NCBI Taxonomy" id="6573"/>
    <lineage>
        <taxon>Eukaryota</taxon>
        <taxon>Metazoa</taxon>
        <taxon>Spiralia</taxon>
        <taxon>Lophotrochozoa</taxon>
        <taxon>Mollusca</taxon>
        <taxon>Bivalvia</taxon>
        <taxon>Autobranchia</taxon>
        <taxon>Pteriomorphia</taxon>
        <taxon>Pectinida</taxon>
        <taxon>Pectinoidea</taxon>
        <taxon>Pectinidae</taxon>
        <taxon>Mizuhopecten</taxon>
    </lineage>
</organism>
<evidence type="ECO:0000256" key="1">
    <source>
        <dbReference type="ARBA" id="ARBA00001971"/>
    </source>
</evidence>
<dbReference type="Gene3D" id="1.10.630.10">
    <property type="entry name" value="Cytochrome P450"/>
    <property type="match status" value="1"/>
</dbReference>
<sequence>MAIWLSVILLVVVVSLFIQFIGGGDPTNYPPGPFAWPLVGNLFSIVGGNGFYSKILGLRSGHGDIFRLRLGEMSMIVVFGLQNVRQVLVEKGEIFKNRPNWLYIPANVIKNRGLFWTNGSLWHKLSSLLITTQSNESRQHHLETEVLTELAETFKEIKLADGRSLAPENMLTRSVFNITSAIALGKRFDHSDPEFQNLKENILFLLTNCKSASPVNMFPILARLASSKFEQVKMREEQIFGFFKTKLSEHAERLDRNKCLDYMDVFLSLSAEERGQAEYSEANFFRSIIDLFLGGADTSTSMLLWQLVYMSKYQDVQRQCQEEIGKVVGRDRQVTLDDRANLPYTDATFKELGRSAGTIVNTALRTNTEETMIGEFQIPKDSIVICDLRQSHIDKEFWDEPEKFHPDRFLEPIKDKPYHPFGMGPRQCVAKIAAESMLFLSLSNMLQTFHINATGTPEQSDVSFDSFYTGVSLRPKLANFTFSPRI</sequence>
<evidence type="ECO:0000256" key="11">
    <source>
        <dbReference type="ARBA" id="ARBA00023033"/>
    </source>
</evidence>
<dbReference type="Pfam" id="PF00067">
    <property type="entry name" value="p450"/>
    <property type="match status" value="1"/>
</dbReference>
<dbReference type="GO" id="GO:0005506">
    <property type="term" value="F:iron ion binding"/>
    <property type="evidence" value="ECO:0007669"/>
    <property type="project" value="InterPro"/>
</dbReference>
<dbReference type="AlphaFoldDB" id="A0A210QYQ5"/>
<evidence type="ECO:0000256" key="4">
    <source>
        <dbReference type="ARBA" id="ARBA00010617"/>
    </source>
</evidence>
<comment type="cofactor">
    <cofactor evidence="1 13">
        <name>heme</name>
        <dbReference type="ChEBI" id="CHEBI:30413"/>
    </cofactor>
</comment>
<evidence type="ECO:0000256" key="9">
    <source>
        <dbReference type="ARBA" id="ARBA00023002"/>
    </source>
</evidence>
<dbReference type="GO" id="GO:0020037">
    <property type="term" value="F:heme binding"/>
    <property type="evidence" value="ECO:0007669"/>
    <property type="project" value="InterPro"/>
</dbReference>
<dbReference type="GO" id="GO:0005789">
    <property type="term" value="C:endoplasmic reticulum membrane"/>
    <property type="evidence" value="ECO:0007669"/>
    <property type="project" value="UniProtKB-SubCell"/>
</dbReference>
<dbReference type="PANTHER" id="PTHR24300">
    <property type="entry name" value="CYTOCHROME P450 508A4-RELATED"/>
    <property type="match status" value="1"/>
</dbReference>
<feature type="chain" id="PRO_5013188284" evidence="15">
    <location>
        <begin position="24"/>
        <end position="486"/>
    </location>
</feature>
<dbReference type="InterPro" id="IPR001128">
    <property type="entry name" value="Cyt_P450"/>
</dbReference>
<dbReference type="PROSITE" id="PS00086">
    <property type="entry name" value="CYTOCHROME_P450"/>
    <property type="match status" value="1"/>
</dbReference>
<keyword evidence="5 13" id="KW-0349">Heme</keyword>
<dbReference type="GO" id="GO:0006082">
    <property type="term" value="P:organic acid metabolic process"/>
    <property type="evidence" value="ECO:0007669"/>
    <property type="project" value="TreeGrafter"/>
</dbReference>
<comment type="subcellular location">
    <subcellularLocation>
        <location evidence="3">Endoplasmic reticulum membrane</location>
        <topology evidence="3">Peripheral membrane protein</topology>
    </subcellularLocation>
    <subcellularLocation>
        <location evidence="2">Microsome membrane</location>
        <topology evidence="2">Peripheral membrane protein</topology>
    </subcellularLocation>
</comment>
<keyword evidence="6 13" id="KW-0479">Metal-binding</keyword>
<protein>
    <submittedName>
        <fullName evidence="16">Cytochrome P450 2U1</fullName>
    </submittedName>
</protein>
<dbReference type="InterPro" id="IPR036396">
    <property type="entry name" value="Cyt_P450_sf"/>
</dbReference>
<evidence type="ECO:0000256" key="5">
    <source>
        <dbReference type="ARBA" id="ARBA00022617"/>
    </source>
</evidence>
<keyword evidence="10 13" id="KW-0408">Iron</keyword>
<keyword evidence="11 14" id="KW-0503">Monooxygenase</keyword>
<evidence type="ECO:0000256" key="8">
    <source>
        <dbReference type="ARBA" id="ARBA00022848"/>
    </source>
</evidence>
<dbReference type="PRINTS" id="PR00463">
    <property type="entry name" value="EP450I"/>
</dbReference>
<dbReference type="Proteomes" id="UP000242188">
    <property type="component" value="Unassembled WGS sequence"/>
</dbReference>
<name>A0A210QYQ5_MIZYE</name>
<reference evidence="16 17" key="1">
    <citation type="journal article" date="2017" name="Nat. Ecol. Evol.">
        <title>Scallop genome provides insights into evolution of bilaterian karyotype and development.</title>
        <authorList>
            <person name="Wang S."/>
            <person name="Zhang J."/>
            <person name="Jiao W."/>
            <person name="Li J."/>
            <person name="Xun X."/>
            <person name="Sun Y."/>
            <person name="Guo X."/>
            <person name="Huan P."/>
            <person name="Dong B."/>
            <person name="Zhang L."/>
            <person name="Hu X."/>
            <person name="Sun X."/>
            <person name="Wang J."/>
            <person name="Zhao C."/>
            <person name="Wang Y."/>
            <person name="Wang D."/>
            <person name="Huang X."/>
            <person name="Wang R."/>
            <person name="Lv J."/>
            <person name="Li Y."/>
            <person name="Zhang Z."/>
            <person name="Liu B."/>
            <person name="Lu W."/>
            <person name="Hui Y."/>
            <person name="Liang J."/>
            <person name="Zhou Z."/>
            <person name="Hou R."/>
            <person name="Li X."/>
            <person name="Liu Y."/>
            <person name="Li H."/>
            <person name="Ning X."/>
            <person name="Lin Y."/>
            <person name="Zhao L."/>
            <person name="Xing Q."/>
            <person name="Dou J."/>
            <person name="Li Y."/>
            <person name="Mao J."/>
            <person name="Guo H."/>
            <person name="Dou H."/>
            <person name="Li T."/>
            <person name="Mu C."/>
            <person name="Jiang W."/>
            <person name="Fu Q."/>
            <person name="Fu X."/>
            <person name="Miao Y."/>
            <person name="Liu J."/>
            <person name="Yu Q."/>
            <person name="Li R."/>
            <person name="Liao H."/>
            <person name="Li X."/>
            <person name="Kong Y."/>
            <person name="Jiang Z."/>
            <person name="Chourrout D."/>
            <person name="Li R."/>
            <person name="Bao Z."/>
        </authorList>
    </citation>
    <scope>NUCLEOTIDE SEQUENCE [LARGE SCALE GENOMIC DNA]</scope>
    <source>
        <strain evidence="16 17">PY_sf001</strain>
    </source>
</reference>
<keyword evidence="7" id="KW-0256">Endoplasmic reticulum</keyword>
<evidence type="ECO:0000256" key="7">
    <source>
        <dbReference type="ARBA" id="ARBA00022824"/>
    </source>
</evidence>
<keyword evidence="17" id="KW-1185">Reference proteome</keyword>
<evidence type="ECO:0000256" key="3">
    <source>
        <dbReference type="ARBA" id="ARBA00004406"/>
    </source>
</evidence>
<proteinExistence type="inferred from homology"/>
<keyword evidence="9 14" id="KW-0560">Oxidoreductase</keyword>
<dbReference type="PANTHER" id="PTHR24300:SF397">
    <property type="entry name" value="CYTOCHROME P450 2U1"/>
    <property type="match status" value="1"/>
</dbReference>
<evidence type="ECO:0000256" key="6">
    <source>
        <dbReference type="ARBA" id="ARBA00022723"/>
    </source>
</evidence>
<evidence type="ECO:0000313" key="16">
    <source>
        <dbReference type="EMBL" id="OWF53847.1"/>
    </source>
</evidence>
<dbReference type="InterPro" id="IPR050182">
    <property type="entry name" value="Cytochrome_P450_fam2"/>
</dbReference>
<feature type="signal peptide" evidence="15">
    <location>
        <begin position="1"/>
        <end position="23"/>
    </location>
</feature>
<dbReference type="OrthoDB" id="1470350at2759"/>
<dbReference type="InterPro" id="IPR002401">
    <property type="entry name" value="Cyt_P450_E_grp-I"/>
</dbReference>
<evidence type="ECO:0000256" key="13">
    <source>
        <dbReference type="PIRSR" id="PIRSR602401-1"/>
    </source>
</evidence>
<evidence type="ECO:0000256" key="12">
    <source>
        <dbReference type="ARBA" id="ARBA00023136"/>
    </source>
</evidence>
<accession>A0A210QYQ5</accession>
<keyword evidence="12" id="KW-0472">Membrane</keyword>
<dbReference type="FunFam" id="1.10.630.10:FF:000238">
    <property type="entry name" value="Cytochrome P450 2A6"/>
    <property type="match status" value="1"/>
</dbReference>
<evidence type="ECO:0000256" key="14">
    <source>
        <dbReference type="RuleBase" id="RU000461"/>
    </source>
</evidence>
<keyword evidence="15" id="KW-0732">Signal</keyword>
<dbReference type="SUPFAM" id="SSF48264">
    <property type="entry name" value="Cytochrome P450"/>
    <property type="match status" value="1"/>
</dbReference>
<evidence type="ECO:0000313" key="17">
    <source>
        <dbReference type="Proteomes" id="UP000242188"/>
    </source>
</evidence>
<dbReference type="GO" id="GO:0006805">
    <property type="term" value="P:xenobiotic metabolic process"/>
    <property type="evidence" value="ECO:0007669"/>
    <property type="project" value="TreeGrafter"/>
</dbReference>
<dbReference type="EMBL" id="NEDP02001201">
    <property type="protein sequence ID" value="OWF53847.1"/>
    <property type="molecule type" value="Genomic_DNA"/>
</dbReference>
<dbReference type="STRING" id="6573.A0A210QYQ5"/>
<keyword evidence="8" id="KW-0492">Microsome</keyword>
<evidence type="ECO:0000256" key="2">
    <source>
        <dbReference type="ARBA" id="ARBA00004174"/>
    </source>
</evidence>
<dbReference type="GO" id="GO:0016712">
    <property type="term" value="F:oxidoreductase activity, acting on paired donors, with incorporation or reduction of molecular oxygen, reduced flavin or flavoprotein as one donor, and incorporation of one atom of oxygen"/>
    <property type="evidence" value="ECO:0007669"/>
    <property type="project" value="TreeGrafter"/>
</dbReference>